<keyword evidence="2" id="KW-1185">Reference proteome</keyword>
<dbReference type="OrthoDB" id="646668at2"/>
<protein>
    <recommendedName>
        <fullName evidence="3">PKD domain-containing protein</fullName>
    </recommendedName>
</protein>
<dbReference type="Proteomes" id="UP000236893">
    <property type="component" value="Unassembled WGS sequence"/>
</dbReference>
<sequence length="461" mass="50913">MKHLKKFIWVVLIGISFITSCQKETYELGRLLDKSEIKFEVVQDLVADPGGNTVILINKTPGTIAKWDYGTGKSMKDRDTIRYAFKGDYTVNLSFATDGGIVEADPVTVKVTADNLNYVSDPLWIALSGGPGNEKSWVLDVTAKYFAGPLFFAGTNNEWPYTKETESFGCGGSDCWNWNPQNDPSWLVPSGDYGTMTFSLKGGPFVKTNHLMLSGRGQESGTYYLDKDKKTLTMTGATPLHDTFRDGCVGEWGKIRVMSLTENTMQLAVLRTSCEGPCLLIYNFISKEYSDNWVPPAPPAGDDFDEGFNPALSSNELVDMLTGTSTRTWGLDVNGNPVDWVAKGKGWTAGQGDSRDWGWNDSWVAAATNSWIKFEKTGLKYTRSQNGTLTSGTFSVDASTNEINLGSNTLIQNAGHWMNPTQTTIKVIKAFKGEEATKGIWLGTAYDSTKDEWLVFHYITQ</sequence>
<dbReference type="EMBL" id="PQVF01000004">
    <property type="protein sequence ID" value="POY37463.1"/>
    <property type="molecule type" value="Genomic_DNA"/>
</dbReference>
<evidence type="ECO:0008006" key="3">
    <source>
        <dbReference type="Google" id="ProtNLM"/>
    </source>
</evidence>
<dbReference type="PROSITE" id="PS51257">
    <property type="entry name" value="PROKAR_LIPOPROTEIN"/>
    <property type="match status" value="1"/>
</dbReference>
<evidence type="ECO:0000313" key="1">
    <source>
        <dbReference type="EMBL" id="POY37463.1"/>
    </source>
</evidence>
<accession>A0A2S5A5T6</accession>
<comment type="caution">
    <text evidence="1">The sequence shown here is derived from an EMBL/GenBank/DDBJ whole genome shotgun (WGS) entry which is preliminary data.</text>
</comment>
<proteinExistence type="predicted"/>
<dbReference type="AlphaFoldDB" id="A0A2S5A5T6"/>
<dbReference type="RefSeq" id="WP_103788370.1">
    <property type="nucleotide sequence ID" value="NZ_PQVF01000004.1"/>
</dbReference>
<gene>
    <name evidence="1" type="ORF">C3K47_06790</name>
</gene>
<reference evidence="1 2" key="1">
    <citation type="submission" date="2018-01" db="EMBL/GenBank/DDBJ databases">
        <authorList>
            <person name="Gaut B.S."/>
            <person name="Morton B.R."/>
            <person name="Clegg M.T."/>
            <person name="Duvall M.R."/>
        </authorList>
    </citation>
    <scope>NUCLEOTIDE SEQUENCE [LARGE SCALE GENOMIC DNA]</scope>
    <source>
        <strain evidence="1 2">HR-AV</strain>
    </source>
</reference>
<evidence type="ECO:0000313" key="2">
    <source>
        <dbReference type="Proteomes" id="UP000236893"/>
    </source>
</evidence>
<organism evidence="1 2">
    <name type="scientific">Solitalea longa</name>
    <dbReference type="NCBI Taxonomy" id="2079460"/>
    <lineage>
        <taxon>Bacteria</taxon>
        <taxon>Pseudomonadati</taxon>
        <taxon>Bacteroidota</taxon>
        <taxon>Sphingobacteriia</taxon>
        <taxon>Sphingobacteriales</taxon>
        <taxon>Sphingobacteriaceae</taxon>
        <taxon>Solitalea</taxon>
    </lineage>
</organism>
<name>A0A2S5A5T6_9SPHI</name>